<keyword evidence="7" id="KW-1185">Reference proteome</keyword>
<dbReference type="AlphaFoldDB" id="A0A919MNB7"/>
<comment type="caution">
    <text evidence="6">The sequence shown here is derived from an EMBL/GenBank/DDBJ whole genome shotgun (WGS) entry which is preliminary data.</text>
</comment>
<sequence length="317" mass="33716">MLRTLHAAGTRFEVASVDEVDILRSLGVPGQDLLFSNPVRAREQTRGAARAGVYRFAVDSVDELHRVAEEAPGSCVYARLSTGDRTSLVPSEGKFGVDVAGAVDLLVRARTLGLVPYGITFHIGSQSLTPGALTGPLADVHTVLARLISHGIRLQMVDIGGGFPAVYDAPVPSLAAFGRAAAAGLAQLPYPVEVFAEPGRCLVAEAGTFRCRVIGVAQRPSGWWVHTDLGVFNGMMEVLESGGDLRYPIWDGRGSATRRSWHVTGPTCDGQDTYARDVALSADLREGDELFIGSAGAYTTVYASRFNGFAMPRVVVT</sequence>
<keyword evidence="4" id="KW-0456">Lyase</keyword>
<protein>
    <submittedName>
        <fullName evidence="6">Ornithine decarboxylase</fullName>
    </submittedName>
</protein>
<dbReference type="InterPro" id="IPR022644">
    <property type="entry name" value="De-COase2_N"/>
</dbReference>
<comment type="similarity">
    <text evidence="2">Belongs to the Orn/Lys/Arg decarboxylase class-II family.</text>
</comment>
<dbReference type="Gene3D" id="2.40.37.10">
    <property type="entry name" value="Lyase, Ornithine Decarboxylase, Chain A, domain 1"/>
    <property type="match status" value="1"/>
</dbReference>
<dbReference type="GO" id="GO:0005737">
    <property type="term" value="C:cytoplasm"/>
    <property type="evidence" value="ECO:0007669"/>
    <property type="project" value="TreeGrafter"/>
</dbReference>
<dbReference type="Gene3D" id="3.20.20.10">
    <property type="entry name" value="Alanine racemase"/>
    <property type="match status" value="1"/>
</dbReference>
<accession>A0A919MNB7</accession>
<evidence type="ECO:0000313" key="6">
    <source>
        <dbReference type="EMBL" id="GIE50812.1"/>
    </source>
</evidence>
<dbReference type="PANTHER" id="PTHR11482">
    <property type="entry name" value="ARGININE/DIAMINOPIMELATE/ORNITHINE DECARBOXYLASE"/>
    <property type="match status" value="1"/>
</dbReference>
<dbReference type="EMBL" id="BOMQ01000052">
    <property type="protein sequence ID" value="GIE50812.1"/>
    <property type="molecule type" value="Genomic_DNA"/>
</dbReference>
<dbReference type="SUPFAM" id="SSF50621">
    <property type="entry name" value="Alanine racemase C-terminal domain-like"/>
    <property type="match status" value="1"/>
</dbReference>
<gene>
    <name evidence="6" type="primary">speC</name>
    <name evidence="6" type="ORF">Ani05nite_43460</name>
</gene>
<evidence type="ECO:0000259" key="5">
    <source>
        <dbReference type="Pfam" id="PF02784"/>
    </source>
</evidence>
<dbReference type="PANTHER" id="PTHR11482:SF6">
    <property type="entry name" value="ORNITHINE DECARBOXYLASE 1-RELATED"/>
    <property type="match status" value="1"/>
</dbReference>
<dbReference type="InterPro" id="IPR029066">
    <property type="entry name" value="PLP-binding_barrel"/>
</dbReference>
<dbReference type="InterPro" id="IPR000183">
    <property type="entry name" value="Orn/DAP/Arg_de-COase"/>
</dbReference>
<keyword evidence="3" id="KW-0663">Pyridoxal phosphate</keyword>
<dbReference type="GO" id="GO:0004586">
    <property type="term" value="F:ornithine decarboxylase activity"/>
    <property type="evidence" value="ECO:0007669"/>
    <property type="project" value="TreeGrafter"/>
</dbReference>
<dbReference type="InterPro" id="IPR009006">
    <property type="entry name" value="Ala_racemase/Decarboxylase_C"/>
</dbReference>
<evidence type="ECO:0000256" key="2">
    <source>
        <dbReference type="ARBA" id="ARBA00008872"/>
    </source>
</evidence>
<name>A0A919MNB7_9ACTN</name>
<evidence type="ECO:0000256" key="1">
    <source>
        <dbReference type="ARBA" id="ARBA00001933"/>
    </source>
</evidence>
<dbReference type="GO" id="GO:0033387">
    <property type="term" value="P:putrescine biosynthetic process from arginine, via ornithine"/>
    <property type="evidence" value="ECO:0007669"/>
    <property type="project" value="TreeGrafter"/>
</dbReference>
<dbReference type="PRINTS" id="PR01182">
    <property type="entry name" value="ORNDCRBXLASE"/>
</dbReference>
<evidence type="ECO:0000256" key="3">
    <source>
        <dbReference type="ARBA" id="ARBA00022898"/>
    </source>
</evidence>
<evidence type="ECO:0000313" key="7">
    <source>
        <dbReference type="Proteomes" id="UP000647172"/>
    </source>
</evidence>
<comment type="cofactor">
    <cofactor evidence="1">
        <name>pyridoxal 5'-phosphate</name>
        <dbReference type="ChEBI" id="CHEBI:597326"/>
    </cofactor>
</comment>
<dbReference type="SUPFAM" id="SSF51419">
    <property type="entry name" value="PLP-binding barrel"/>
    <property type="match status" value="1"/>
</dbReference>
<dbReference type="Pfam" id="PF02784">
    <property type="entry name" value="Orn_Arg_deC_N"/>
    <property type="match status" value="1"/>
</dbReference>
<organism evidence="6 7">
    <name type="scientific">Actinoplanes nipponensis</name>
    <dbReference type="NCBI Taxonomy" id="135950"/>
    <lineage>
        <taxon>Bacteria</taxon>
        <taxon>Bacillati</taxon>
        <taxon>Actinomycetota</taxon>
        <taxon>Actinomycetes</taxon>
        <taxon>Micromonosporales</taxon>
        <taxon>Micromonosporaceae</taxon>
        <taxon>Actinoplanes</taxon>
    </lineage>
</organism>
<reference evidence="6" key="1">
    <citation type="submission" date="2021-01" db="EMBL/GenBank/DDBJ databases">
        <title>Whole genome shotgun sequence of Actinoplanes nipponensis NBRC 14063.</title>
        <authorList>
            <person name="Komaki H."/>
            <person name="Tamura T."/>
        </authorList>
    </citation>
    <scope>NUCLEOTIDE SEQUENCE</scope>
    <source>
        <strain evidence="6">NBRC 14063</strain>
    </source>
</reference>
<dbReference type="Proteomes" id="UP000647172">
    <property type="component" value="Unassembled WGS sequence"/>
</dbReference>
<feature type="domain" description="Orn/DAP/Arg decarboxylase 2 N-terminal" evidence="5">
    <location>
        <begin position="1"/>
        <end position="204"/>
    </location>
</feature>
<dbReference type="InterPro" id="IPR002433">
    <property type="entry name" value="Orn_de-COase"/>
</dbReference>
<dbReference type="PRINTS" id="PR01179">
    <property type="entry name" value="ODADCRBXLASE"/>
</dbReference>
<proteinExistence type="inferred from homology"/>
<evidence type="ECO:0000256" key="4">
    <source>
        <dbReference type="ARBA" id="ARBA00023239"/>
    </source>
</evidence>